<feature type="domain" description="DUF4139" evidence="2">
    <location>
        <begin position="221"/>
        <end position="533"/>
    </location>
</feature>
<evidence type="ECO:0000313" key="5">
    <source>
        <dbReference type="Proteomes" id="UP000092247"/>
    </source>
</evidence>
<dbReference type="InterPro" id="IPR037291">
    <property type="entry name" value="DUF4139"/>
</dbReference>
<organism evidence="4 5">
    <name type="scientific">Morganella psychrotolerans</name>
    <dbReference type="NCBI Taxonomy" id="368603"/>
    <lineage>
        <taxon>Bacteria</taxon>
        <taxon>Pseudomonadati</taxon>
        <taxon>Pseudomonadota</taxon>
        <taxon>Gammaproteobacteria</taxon>
        <taxon>Enterobacterales</taxon>
        <taxon>Morganellaceae</taxon>
        <taxon>Morganella</taxon>
    </lineage>
</organism>
<comment type="caution">
    <text evidence="4">The sequence shown here is derived from an EMBL/GenBank/DDBJ whole genome shotgun (WGS) entry which is preliminary data.</text>
</comment>
<evidence type="ECO:0000259" key="3">
    <source>
        <dbReference type="Pfam" id="PF13600"/>
    </source>
</evidence>
<evidence type="ECO:0000256" key="1">
    <source>
        <dbReference type="SAM" id="SignalP"/>
    </source>
</evidence>
<protein>
    <recommendedName>
        <fullName evidence="6">Mucoidy inhibitor MuiA family protein</fullName>
    </recommendedName>
</protein>
<evidence type="ECO:0000259" key="2">
    <source>
        <dbReference type="Pfam" id="PF13598"/>
    </source>
</evidence>
<reference evidence="4 5" key="1">
    <citation type="submission" date="2016-06" db="EMBL/GenBank/DDBJ databases">
        <authorList>
            <person name="Kjaerup R.B."/>
            <person name="Dalgaard T.S."/>
            <person name="Juul-Madsen H.R."/>
        </authorList>
    </citation>
    <scope>NUCLEOTIDE SEQUENCE [LARGE SCALE GENOMIC DNA]</scope>
    <source>
        <strain evidence="4 5">GCSL-Mp3</strain>
    </source>
</reference>
<evidence type="ECO:0008006" key="6">
    <source>
        <dbReference type="Google" id="ProtNLM"/>
    </source>
</evidence>
<dbReference type="PANTHER" id="PTHR31005">
    <property type="entry name" value="DUF4139 DOMAIN-CONTAINING PROTEIN"/>
    <property type="match status" value="1"/>
</dbReference>
<dbReference type="Proteomes" id="UP000092247">
    <property type="component" value="Unassembled WGS sequence"/>
</dbReference>
<dbReference type="Pfam" id="PF13600">
    <property type="entry name" value="DUF4140"/>
    <property type="match status" value="1"/>
</dbReference>
<dbReference type="EMBL" id="LZEX01000023">
    <property type="protein sequence ID" value="OBU05892.1"/>
    <property type="molecule type" value="Genomic_DNA"/>
</dbReference>
<sequence length="540" mass="59518">MALTYSLKSTLLVAGMVISAGAAADAQNVIVQDVKLNSATIFLRGAELFNSTTLTLPAGASEIVLSNVANNINPASLSVILNNDDVTIQSVNLRSEAKEPVYPADINALKAQIDTAEQAVAQLNMFIQINDEQLGLLRDQDFFGSSGALSTEQSVQKLAFIREQMTKIYGEQLSYQKQINDKTEEITRLKALFAEKTARFDGRQPQIVVSVDAKKSVTAELDIAYITADAAWAPAYDIRTTGLDKPVTLTYKANVIQNTGINWDQVKLTLSSADPVQTIAPPQLFPWYLAQVQDYETRDMMADMVAAPAPMMMEREKSAKNKKVSRGIADFVSTESNGISLSYTIAQPYSLPSSQESRSLTIKQTELAGKYRYITRPKLDEHVYLQADIDNAAALNLLSGNMNIYFADRYIGTSFIDAAALTDKLAIPFGMNKDIQVSRTVNAKLKKQPGILGSAVEQSEGYIINLKSFYSEPVTVHVFDQLPVSQDSKILVKDMEFGDGKLDKKTGEIEWEVALKPQQEVELPLNYTLKYPKDTQIYGL</sequence>
<evidence type="ECO:0000313" key="4">
    <source>
        <dbReference type="EMBL" id="OBU05892.1"/>
    </source>
</evidence>
<gene>
    <name evidence="4" type="ORF">AYY17_06015</name>
</gene>
<dbReference type="Pfam" id="PF13598">
    <property type="entry name" value="DUF4139"/>
    <property type="match status" value="1"/>
</dbReference>
<dbReference type="STRING" id="368603.AYY16_12360"/>
<feature type="chain" id="PRO_5008609469" description="Mucoidy inhibitor MuiA family protein" evidence="1">
    <location>
        <begin position="25"/>
        <end position="540"/>
    </location>
</feature>
<dbReference type="PANTHER" id="PTHR31005:SF8">
    <property type="entry name" value="DUF4139 DOMAIN-CONTAINING PROTEIN"/>
    <property type="match status" value="1"/>
</dbReference>
<name>A0A1B8HA02_9GAMM</name>
<accession>A0A1B8HA02</accession>
<dbReference type="InterPro" id="IPR011935">
    <property type="entry name" value="CHP02231"/>
</dbReference>
<dbReference type="RefSeq" id="WP_067424152.1">
    <property type="nucleotide sequence ID" value="NZ_LZEX01000023.1"/>
</dbReference>
<proteinExistence type="predicted"/>
<dbReference type="InterPro" id="IPR025554">
    <property type="entry name" value="DUF4140"/>
</dbReference>
<dbReference type="NCBIfam" id="TIGR02231">
    <property type="entry name" value="mucoidy inhibitor MuiA family protein"/>
    <property type="match status" value="1"/>
</dbReference>
<keyword evidence="1" id="KW-0732">Signal</keyword>
<dbReference type="AlphaFoldDB" id="A0A1B8HA02"/>
<feature type="domain" description="DUF4140" evidence="3">
    <location>
        <begin position="39"/>
        <end position="137"/>
    </location>
</feature>
<feature type="signal peptide" evidence="1">
    <location>
        <begin position="1"/>
        <end position="24"/>
    </location>
</feature>